<dbReference type="EMBL" id="JBJQND010000012">
    <property type="protein sequence ID" value="KAL3858905.1"/>
    <property type="molecule type" value="Genomic_DNA"/>
</dbReference>
<reference evidence="1 2" key="1">
    <citation type="submission" date="2024-11" db="EMBL/GenBank/DDBJ databases">
        <title>Chromosome-level genome assembly of the freshwater bivalve Anodonta woodiana.</title>
        <authorList>
            <person name="Chen X."/>
        </authorList>
    </citation>
    <scope>NUCLEOTIDE SEQUENCE [LARGE SCALE GENOMIC DNA]</scope>
    <source>
        <strain evidence="1">MN2024</strain>
        <tissue evidence="1">Gills</tissue>
    </source>
</reference>
<gene>
    <name evidence="1" type="ORF">ACJMK2_009154</name>
</gene>
<sequence length="220" mass="24347">MDGSGSINLRGEFEAMYTYGEPVKGTYTILIDGKPLQGAVDREIEYSSGSNGNKVFFAEKIQEEARGFDITVNVSEIHTLISRSDMKRFQVYKRDFKVQVVKPVPTFTPGQKYEFFVEVTDPLGNLITDTRVLALYTVLVTVNSEQMIELPVKQNPLPILISNNNTISNIEVDIRKTDGSLGGSSTFSPIPVESTLGGSLKVALYDPVTQQVGDFQSFVF</sequence>
<keyword evidence="2" id="KW-1185">Reference proteome</keyword>
<evidence type="ECO:0000313" key="1">
    <source>
        <dbReference type="EMBL" id="KAL3858905.1"/>
    </source>
</evidence>
<organism evidence="1 2">
    <name type="scientific">Sinanodonta woodiana</name>
    <name type="common">Chinese pond mussel</name>
    <name type="synonym">Anodonta woodiana</name>
    <dbReference type="NCBI Taxonomy" id="1069815"/>
    <lineage>
        <taxon>Eukaryota</taxon>
        <taxon>Metazoa</taxon>
        <taxon>Spiralia</taxon>
        <taxon>Lophotrochozoa</taxon>
        <taxon>Mollusca</taxon>
        <taxon>Bivalvia</taxon>
        <taxon>Autobranchia</taxon>
        <taxon>Heteroconchia</taxon>
        <taxon>Palaeoheterodonta</taxon>
        <taxon>Unionida</taxon>
        <taxon>Unionoidea</taxon>
        <taxon>Unionidae</taxon>
        <taxon>Unioninae</taxon>
        <taxon>Sinanodonta</taxon>
    </lineage>
</organism>
<accession>A0ABD3VBD6</accession>
<dbReference type="AlphaFoldDB" id="A0ABD3VBD6"/>
<comment type="caution">
    <text evidence="1">The sequence shown here is derived from an EMBL/GenBank/DDBJ whole genome shotgun (WGS) entry which is preliminary data.</text>
</comment>
<name>A0ABD3VBD6_SINWO</name>
<dbReference type="Proteomes" id="UP001634394">
    <property type="component" value="Unassembled WGS sequence"/>
</dbReference>
<protein>
    <submittedName>
        <fullName evidence="1">Uncharacterized protein</fullName>
    </submittedName>
</protein>
<proteinExistence type="predicted"/>
<evidence type="ECO:0000313" key="2">
    <source>
        <dbReference type="Proteomes" id="UP001634394"/>
    </source>
</evidence>